<keyword evidence="3" id="KW-0378">Hydrolase</keyword>
<keyword evidence="4" id="KW-1185">Reference proteome</keyword>
<accession>A0ABV9Z4M1</accession>
<dbReference type="Pfam" id="PF06057">
    <property type="entry name" value="VirJ"/>
    <property type="match status" value="1"/>
</dbReference>
<dbReference type="EMBL" id="JBHSJF010000008">
    <property type="protein sequence ID" value="MFC5069544.1"/>
    <property type="molecule type" value="Genomic_DNA"/>
</dbReference>
<protein>
    <submittedName>
        <fullName evidence="3">AcvB/VirJ family lysyl-phosphatidylglycerol hydrolase</fullName>
    </submittedName>
</protein>
<dbReference type="SUPFAM" id="SSF53474">
    <property type="entry name" value="alpha/beta-Hydrolases"/>
    <property type="match status" value="2"/>
</dbReference>
<feature type="signal peptide" evidence="1">
    <location>
        <begin position="1"/>
        <end position="19"/>
    </location>
</feature>
<dbReference type="Proteomes" id="UP001595796">
    <property type="component" value="Unassembled WGS sequence"/>
</dbReference>
<gene>
    <name evidence="3" type="ORF">ACFPFW_16115</name>
</gene>
<dbReference type="InterPro" id="IPR011225">
    <property type="entry name" value="IV_sec_VirJ"/>
</dbReference>
<dbReference type="InterPro" id="IPR029058">
    <property type="entry name" value="AB_hydrolase_fold"/>
</dbReference>
<keyword evidence="1" id="KW-0732">Signal</keyword>
<organism evidence="3 4">
    <name type="scientific">Flaviflagellibacter deserti</name>
    <dbReference type="NCBI Taxonomy" id="2267266"/>
    <lineage>
        <taxon>Bacteria</taxon>
        <taxon>Pseudomonadati</taxon>
        <taxon>Pseudomonadota</taxon>
        <taxon>Alphaproteobacteria</taxon>
        <taxon>Hyphomicrobiales</taxon>
        <taxon>Flaviflagellibacter</taxon>
    </lineage>
</organism>
<dbReference type="InterPro" id="IPR010333">
    <property type="entry name" value="VirJ"/>
</dbReference>
<evidence type="ECO:0000313" key="3">
    <source>
        <dbReference type="EMBL" id="MFC5069544.1"/>
    </source>
</evidence>
<feature type="chain" id="PRO_5046360102" evidence="1">
    <location>
        <begin position="20"/>
        <end position="446"/>
    </location>
</feature>
<proteinExistence type="predicted"/>
<feature type="domain" description="Bacterial virulence" evidence="2">
    <location>
        <begin position="257"/>
        <end position="446"/>
    </location>
</feature>
<dbReference type="GO" id="GO:0016787">
    <property type="term" value="F:hydrolase activity"/>
    <property type="evidence" value="ECO:0007669"/>
    <property type="project" value="UniProtKB-KW"/>
</dbReference>
<sequence>MKRIVVGLFFSLLISPVLAQTTSPVATQSPTPPKLDTGLFGDSKILRPQGDARGVIFLFSGDQGWGQTEETTAQVLATAGAFVVEVDLKVYSDELNKTDGDCLYLISDVEGISYQLQREAGSQNYRSPIIAGFGTGGALVLAMSQQTPAATVSRALAIDPTTPPTFAKPMCGLDRDLPEVGVETVEARFTEAATKAGRDYVASLIKRDMDIDLEDSTDDPGKIVVSMLSEELEVEPPSKDRLDNLPLEELPTDKPSDTIAIVYSGDGGWRDLDKTIAENFQKHGMPTVGIDSLRYFWSEKAPATVAKDLQLIIDTYTSRWKAQKVMLVGYSFGADILPETYNLLPAATRAKIRQISLLGFAAQGSFEISVAGWLGGDSGDSRPALKQIERIDPKLIQCFYGKEEDDSACPKLDKTKVELIAIDGGHHFDGDYDALADKILAGLKTR</sequence>
<comment type="caution">
    <text evidence="3">The sequence shown here is derived from an EMBL/GenBank/DDBJ whole genome shotgun (WGS) entry which is preliminary data.</text>
</comment>
<dbReference type="RefSeq" id="WP_114956425.1">
    <property type="nucleotide sequence ID" value="NZ_JBHSJF010000008.1"/>
</dbReference>
<evidence type="ECO:0000313" key="4">
    <source>
        <dbReference type="Proteomes" id="UP001595796"/>
    </source>
</evidence>
<dbReference type="PIRSF" id="PIRSF029063">
    <property type="entry name" value="IV_sec_VirJ"/>
    <property type="match status" value="1"/>
</dbReference>
<reference evidence="4" key="1">
    <citation type="journal article" date="2019" name="Int. J. Syst. Evol. Microbiol.">
        <title>The Global Catalogue of Microorganisms (GCM) 10K type strain sequencing project: providing services to taxonomists for standard genome sequencing and annotation.</title>
        <authorList>
            <consortium name="The Broad Institute Genomics Platform"/>
            <consortium name="The Broad Institute Genome Sequencing Center for Infectious Disease"/>
            <person name="Wu L."/>
            <person name="Ma J."/>
        </authorList>
    </citation>
    <scope>NUCLEOTIDE SEQUENCE [LARGE SCALE GENOMIC DNA]</scope>
    <source>
        <strain evidence="4">CGMCC 1.16444</strain>
    </source>
</reference>
<evidence type="ECO:0000256" key="1">
    <source>
        <dbReference type="SAM" id="SignalP"/>
    </source>
</evidence>
<dbReference type="Gene3D" id="3.40.50.1820">
    <property type="entry name" value="alpha/beta hydrolase"/>
    <property type="match status" value="1"/>
</dbReference>
<evidence type="ECO:0000259" key="2">
    <source>
        <dbReference type="Pfam" id="PF06057"/>
    </source>
</evidence>
<name>A0ABV9Z4M1_9HYPH</name>